<reference evidence="2 3" key="1">
    <citation type="submission" date="2024-09" db="EMBL/GenBank/DDBJ databases">
        <title>Itraconazole resistance in Madurella fahalii resulting from another homologue of gene encoding cytochrome P450 14-alpha sterol demethylase (CYP51).</title>
        <authorList>
            <person name="Yoshioka I."/>
            <person name="Fahal A.H."/>
            <person name="Kaneko S."/>
            <person name="Yaguchi T."/>
        </authorList>
    </citation>
    <scope>NUCLEOTIDE SEQUENCE [LARGE SCALE GENOMIC DNA]</scope>
    <source>
        <strain evidence="2 3">IFM 68171</strain>
    </source>
</reference>
<sequence>MASPAAARLRHFLCKAVRRFVSALVFSILIVVVLHVFQGKGKLSNWDKRGFNTLTILFSSLVSLLVGSLLGLLGGMIRWRLLAWNENTPLDVDLILVGPNPGTPLIPQRTPKGDSKRCSDGRPWATTLIVALYLLINVVGRLSVAAFGLAYSLNEIPGIDYPVKVTDWSSKAWLDEEGIFYGPAFNGNIGIEYIGLEDHPSKDNVLHSSARCTARTIYGTNIYEKGIKVGTLLNLWAARVTEEEDPDPSGCSTTYLFSNDGFWEDISCEGTLYECTTCLSDQDNKSAAKTLPFQNYPAASSTTSFNDGIYDEDNPSTNVPSYSEVHAAHLAARLPILTIIGAETQLPRRTKVEGAPELPMANIVLDVKWQRVWGVLGAMLGGQLLVIVGTFWWCREIILPDHDSYLPIARLLRTAMQNTDGRSVATGWEFAAQMAGENMRMKYGTRTTQDGSREVDLWDDVDGEFPEARYR</sequence>
<dbReference type="RefSeq" id="XP_070913792.1">
    <property type="nucleotide sequence ID" value="XM_071057691.1"/>
</dbReference>
<proteinExistence type="predicted"/>
<keyword evidence="1" id="KW-1133">Transmembrane helix</keyword>
<protein>
    <recommendedName>
        <fullName evidence="4">C-type lectin domain-containing protein</fullName>
    </recommendedName>
</protein>
<gene>
    <name evidence="2" type="ORF">MFIFM68171_02269</name>
</gene>
<accession>A0ABQ0G2Z7</accession>
<feature type="transmembrane region" description="Helical" evidence="1">
    <location>
        <begin position="50"/>
        <end position="73"/>
    </location>
</feature>
<evidence type="ECO:0000256" key="1">
    <source>
        <dbReference type="SAM" id="Phobius"/>
    </source>
</evidence>
<evidence type="ECO:0008006" key="4">
    <source>
        <dbReference type="Google" id="ProtNLM"/>
    </source>
</evidence>
<keyword evidence="1" id="KW-0812">Transmembrane</keyword>
<name>A0ABQ0G2Z7_9PEZI</name>
<comment type="caution">
    <text evidence="2">The sequence shown here is derived from an EMBL/GenBank/DDBJ whole genome shotgun (WGS) entry which is preliminary data.</text>
</comment>
<dbReference type="GeneID" id="98173014"/>
<keyword evidence="3" id="KW-1185">Reference proteome</keyword>
<dbReference type="EMBL" id="BAAFSV010000001">
    <property type="protein sequence ID" value="GAB1312059.1"/>
    <property type="molecule type" value="Genomic_DNA"/>
</dbReference>
<evidence type="ECO:0000313" key="3">
    <source>
        <dbReference type="Proteomes" id="UP001628179"/>
    </source>
</evidence>
<feature type="transmembrane region" description="Helical" evidence="1">
    <location>
        <begin position="20"/>
        <end position="38"/>
    </location>
</feature>
<dbReference type="Proteomes" id="UP001628179">
    <property type="component" value="Unassembled WGS sequence"/>
</dbReference>
<evidence type="ECO:0000313" key="2">
    <source>
        <dbReference type="EMBL" id="GAB1312059.1"/>
    </source>
</evidence>
<keyword evidence="1" id="KW-0472">Membrane</keyword>
<feature type="transmembrane region" description="Helical" evidence="1">
    <location>
        <begin position="124"/>
        <end position="151"/>
    </location>
</feature>
<organism evidence="2 3">
    <name type="scientific">Madurella fahalii</name>
    <dbReference type="NCBI Taxonomy" id="1157608"/>
    <lineage>
        <taxon>Eukaryota</taxon>
        <taxon>Fungi</taxon>
        <taxon>Dikarya</taxon>
        <taxon>Ascomycota</taxon>
        <taxon>Pezizomycotina</taxon>
        <taxon>Sordariomycetes</taxon>
        <taxon>Sordariomycetidae</taxon>
        <taxon>Sordariales</taxon>
        <taxon>Sordariales incertae sedis</taxon>
        <taxon>Madurella</taxon>
    </lineage>
</organism>